<reference evidence="1" key="1">
    <citation type="submission" date="2020-09" db="EMBL/GenBank/DDBJ databases">
        <title>New species isolated from human feces.</title>
        <authorList>
            <person name="Kitahara M."/>
            <person name="Shigeno Y."/>
            <person name="Shime M."/>
            <person name="Matsumoto Y."/>
            <person name="Nakamura S."/>
            <person name="Motooka D."/>
            <person name="Fukuoka S."/>
            <person name="Nishikawa H."/>
            <person name="Benno Y."/>
        </authorList>
    </citation>
    <scope>NUCLEOTIDE SEQUENCE</scope>
    <source>
        <strain evidence="1">MM59</strain>
    </source>
</reference>
<name>A0A810QB41_9FIRM</name>
<accession>A0A810QB41</accession>
<evidence type="ECO:0008006" key="3">
    <source>
        <dbReference type="Google" id="ProtNLM"/>
    </source>
</evidence>
<keyword evidence="2" id="KW-1185">Reference proteome</keyword>
<dbReference type="Proteomes" id="UP000679848">
    <property type="component" value="Chromosome"/>
</dbReference>
<evidence type="ECO:0000313" key="2">
    <source>
        <dbReference type="Proteomes" id="UP000679848"/>
    </source>
</evidence>
<protein>
    <recommendedName>
        <fullName evidence="3">CopG family transcriptional regulator</fullName>
    </recommendedName>
</protein>
<evidence type="ECO:0000313" key="1">
    <source>
        <dbReference type="EMBL" id="BCK83422.1"/>
    </source>
</evidence>
<dbReference type="KEGG" id="pfaa:MM59RIKEN_07410"/>
<dbReference type="EMBL" id="AP023420">
    <property type="protein sequence ID" value="BCK83422.1"/>
    <property type="molecule type" value="Genomic_DNA"/>
</dbReference>
<gene>
    <name evidence="1" type="ORF">MM59RIKEN_07410</name>
</gene>
<organism evidence="1 2">
    <name type="scientific">Pusillibacter faecalis</name>
    <dbReference type="NCBI Taxonomy" id="2714358"/>
    <lineage>
        <taxon>Bacteria</taxon>
        <taxon>Bacillati</taxon>
        <taxon>Bacillota</taxon>
        <taxon>Clostridia</taxon>
        <taxon>Eubacteriales</taxon>
        <taxon>Oscillospiraceae</taxon>
        <taxon>Pusillibacter</taxon>
    </lineage>
</organism>
<proteinExistence type="predicted"/>
<dbReference type="AlphaFoldDB" id="A0A810QB41"/>
<sequence>MSPRTGRPPKGEQSRTGKITIRVSEQEAQKIQECADKMNSTRTDAIMAGIDLLKADLDKK</sequence>